<dbReference type="EMBL" id="JABYQT010000002">
    <property type="protein sequence ID" value="MBZ5486912.1"/>
    <property type="molecule type" value="Genomic_DNA"/>
</dbReference>
<sequence>MIVLVQGQFEYRRIAEHRLMADECGRLRNRAVPELEPGEVLSVVPGQAMYRIIKHSEGDSSER</sequence>
<protein>
    <submittedName>
        <fullName evidence="1">Uncharacterized protein</fullName>
    </submittedName>
</protein>
<name>A0ACC5VTC7_9GAMM</name>
<dbReference type="Proteomes" id="UP001319846">
    <property type="component" value="Unassembled WGS sequence"/>
</dbReference>
<keyword evidence="2" id="KW-1185">Reference proteome</keyword>
<evidence type="ECO:0000313" key="1">
    <source>
        <dbReference type="EMBL" id="MBZ5486912.1"/>
    </source>
</evidence>
<comment type="caution">
    <text evidence="1">The sequence shown here is derived from an EMBL/GenBank/DDBJ whole genome shotgun (WGS) entry which is preliminary data.</text>
</comment>
<gene>
    <name evidence="1" type="ORF">HW452_05170</name>
</gene>
<organism evidence="1 2">
    <name type="scientific">Vreelandella aquamarina</name>
    <dbReference type="NCBI Taxonomy" id="77097"/>
    <lineage>
        <taxon>Bacteria</taxon>
        <taxon>Pseudomonadati</taxon>
        <taxon>Pseudomonadota</taxon>
        <taxon>Gammaproteobacteria</taxon>
        <taxon>Oceanospirillales</taxon>
        <taxon>Halomonadaceae</taxon>
        <taxon>Vreelandella</taxon>
    </lineage>
</organism>
<proteinExistence type="predicted"/>
<accession>A0ACC5VTC7</accession>
<reference evidence="1" key="1">
    <citation type="submission" date="2020-06" db="EMBL/GenBank/DDBJ databases">
        <title>Whole Genome Sequence of Halomonas aquamarina MB598.</title>
        <authorList>
            <person name="Pervaiz M."/>
            <person name="Fariq A."/>
            <person name="Yasmin A."/>
            <person name="Welch M."/>
        </authorList>
    </citation>
    <scope>NUCLEOTIDE SEQUENCE</scope>
    <source>
        <strain evidence="1">MB598</strain>
    </source>
</reference>
<evidence type="ECO:0000313" key="2">
    <source>
        <dbReference type="Proteomes" id="UP001319846"/>
    </source>
</evidence>